<dbReference type="InterPro" id="IPR036410">
    <property type="entry name" value="HSP_DnaJ_Cys-rich_dom_sf"/>
</dbReference>
<comment type="function">
    <text evidence="9">Participates actively in the response to hyperosmotic and heat shock by preventing the aggregation of stress-denatured proteins and by disaggregating proteins, also in an autonomous, DnaK-independent fashion. Unfolded proteins bind initially to DnaJ; upon interaction with the DnaJ-bound protein, DnaK hydrolyzes its bound ATP, resulting in the formation of a stable complex. GrpE releases ADP from DnaK; ATP binding to DnaK triggers the release of the substrate protein, thus completing the reaction cycle. Several rounds of ATP-dependent interactions between DnaJ, DnaK and GrpE are required for fully efficient folding. Also involved, together with DnaK and GrpE, in the DNA replication of plasmids through activation of initiation proteins.</text>
</comment>
<dbReference type="NCBIfam" id="TIGR02349">
    <property type="entry name" value="DnaJ_bact"/>
    <property type="match status" value="1"/>
</dbReference>
<evidence type="ECO:0000256" key="2">
    <source>
        <dbReference type="ARBA" id="ARBA00022705"/>
    </source>
</evidence>
<dbReference type="CDD" id="cd06257">
    <property type="entry name" value="DnaJ"/>
    <property type="match status" value="1"/>
</dbReference>
<evidence type="ECO:0000256" key="7">
    <source>
        <dbReference type="ARBA" id="ARBA00023016"/>
    </source>
</evidence>
<keyword evidence="5 9" id="KW-0863">Zinc-finger</keyword>
<name>A0ABT5L7J0_9ALTE</name>
<dbReference type="SUPFAM" id="SSF46565">
    <property type="entry name" value="Chaperone J-domain"/>
    <property type="match status" value="1"/>
</dbReference>
<dbReference type="Gene3D" id="2.60.260.20">
    <property type="entry name" value="Urease metallochaperone UreE, N-terminal domain"/>
    <property type="match status" value="2"/>
</dbReference>
<dbReference type="InterPro" id="IPR008971">
    <property type="entry name" value="HSP40/DnaJ_pept-bd"/>
</dbReference>
<dbReference type="InterPro" id="IPR001305">
    <property type="entry name" value="HSP_DnaJ_Cys-rich_dom"/>
</dbReference>
<feature type="binding site" evidence="9">
    <location>
        <position position="165"/>
    </location>
    <ligand>
        <name>Zn(2+)</name>
        <dbReference type="ChEBI" id="CHEBI:29105"/>
        <label>2</label>
    </ligand>
</feature>
<evidence type="ECO:0000259" key="11">
    <source>
        <dbReference type="PROSITE" id="PS50076"/>
    </source>
</evidence>
<dbReference type="Pfam" id="PF00684">
    <property type="entry name" value="DnaJ_CXXCXGXG"/>
    <property type="match status" value="1"/>
</dbReference>
<evidence type="ECO:0000256" key="1">
    <source>
        <dbReference type="ARBA" id="ARBA00022490"/>
    </source>
</evidence>
<feature type="repeat" description="CXXCXGXG motif" evidence="9">
    <location>
        <begin position="184"/>
        <end position="191"/>
    </location>
</feature>
<comment type="similarity">
    <text evidence="9">Belongs to the DnaJ family.</text>
</comment>
<keyword evidence="2 9" id="KW-0235">DNA replication</keyword>
<dbReference type="SMART" id="SM00271">
    <property type="entry name" value="DnaJ"/>
    <property type="match status" value="1"/>
</dbReference>
<keyword evidence="14" id="KW-1185">Reference proteome</keyword>
<dbReference type="PROSITE" id="PS00636">
    <property type="entry name" value="DNAJ_1"/>
    <property type="match status" value="1"/>
</dbReference>
<dbReference type="Pfam" id="PF01556">
    <property type="entry name" value="DnaJ_C"/>
    <property type="match status" value="1"/>
</dbReference>
<dbReference type="PROSITE" id="PS51188">
    <property type="entry name" value="ZF_CR"/>
    <property type="match status" value="1"/>
</dbReference>
<evidence type="ECO:0000256" key="3">
    <source>
        <dbReference type="ARBA" id="ARBA00022723"/>
    </source>
</evidence>
<dbReference type="PROSITE" id="PS50076">
    <property type="entry name" value="DNAJ_2"/>
    <property type="match status" value="1"/>
</dbReference>
<evidence type="ECO:0000313" key="13">
    <source>
        <dbReference type="EMBL" id="MDC8831713.1"/>
    </source>
</evidence>
<comment type="subcellular location">
    <subcellularLocation>
        <location evidence="9">Cytoplasm</location>
    </subcellularLocation>
</comment>
<dbReference type="CDD" id="cd10747">
    <property type="entry name" value="DnaJ_C"/>
    <property type="match status" value="1"/>
</dbReference>
<dbReference type="PANTHER" id="PTHR43096:SF48">
    <property type="entry name" value="CHAPERONE PROTEIN DNAJ"/>
    <property type="match status" value="1"/>
</dbReference>
<keyword evidence="7 9" id="KW-0346">Stress response</keyword>
<dbReference type="Pfam" id="PF00226">
    <property type="entry name" value="DnaJ"/>
    <property type="match status" value="1"/>
</dbReference>
<dbReference type="SUPFAM" id="SSF49493">
    <property type="entry name" value="HSP40/DnaJ peptide-binding domain"/>
    <property type="match status" value="2"/>
</dbReference>
<feature type="binding site" evidence="9">
    <location>
        <position position="145"/>
    </location>
    <ligand>
        <name>Zn(2+)</name>
        <dbReference type="ChEBI" id="CHEBI:29105"/>
        <label>1</label>
    </ligand>
</feature>
<dbReference type="Proteomes" id="UP001218788">
    <property type="component" value="Unassembled WGS sequence"/>
</dbReference>
<dbReference type="InterPro" id="IPR036869">
    <property type="entry name" value="J_dom_sf"/>
</dbReference>
<dbReference type="NCBIfam" id="NF008035">
    <property type="entry name" value="PRK10767.1"/>
    <property type="match status" value="1"/>
</dbReference>
<keyword evidence="4 9" id="KW-0677">Repeat</keyword>
<dbReference type="InterPro" id="IPR002939">
    <property type="entry name" value="DnaJ_C"/>
</dbReference>
<evidence type="ECO:0000256" key="8">
    <source>
        <dbReference type="ARBA" id="ARBA00023186"/>
    </source>
</evidence>
<feature type="zinc finger region" description="CR-type" evidence="10">
    <location>
        <begin position="132"/>
        <end position="210"/>
    </location>
</feature>
<dbReference type="PRINTS" id="PR00625">
    <property type="entry name" value="JDOMAIN"/>
</dbReference>
<gene>
    <name evidence="9 13" type="primary">dnaJ</name>
    <name evidence="13" type="ORF">OIK42_13185</name>
</gene>
<dbReference type="Gene3D" id="1.10.287.110">
    <property type="entry name" value="DnaJ domain"/>
    <property type="match status" value="1"/>
</dbReference>
<dbReference type="PANTHER" id="PTHR43096">
    <property type="entry name" value="DNAJ HOMOLOG 1, MITOCHONDRIAL-RELATED"/>
    <property type="match status" value="1"/>
</dbReference>
<comment type="subunit">
    <text evidence="9">Homodimer.</text>
</comment>
<dbReference type="InterPro" id="IPR001623">
    <property type="entry name" value="DnaJ_domain"/>
</dbReference>
<evidence type="ECO:0000256" key="4">
    <source>
        <dbReference type="ARBA" id="ARBA00022737"/>
    </source>
</evidence>
<comment type="domain">
    <text evidence="9">The J domain is necessary and sufficient to stimulate DnaK ATPase activity. Zinc center 1 plays an important role in the autonomous, DnaK-independent chaperone activity of DnaJ. Zinc center 2 is essential for interaction with DnaK and for DnaJ activity.</text>
</comment>
<dbReference type="HAMAP" id="MF_01152">
    <property type="entry name" value="DnaJ"/>
    <property type="match status" value="1"/>
</dbReference>
<keyword evidence="13" id="KW-0560">Oxidoreductase</keyword>
<dbReference type="CDD" id="cd10719">
    <property type="entry name" value="DnaJ_zf"/>
    <property type="match status" value="1"/>
</dbReference>
<feature type="binding site" evidence="9">
    <location>
        <position position="187"/>
    </location>
    <ligand>
        <name>Zn(2+)</name>
        <dbReference type="ChEBI" id="CHEBI:29105"/>
        <label>2</label>
    </ligand>
</feature>
<dbReference type="SUPFAM" id="SSF57938">
    <property type="entry name" value="DnaJ/Hsp40 cysteine-rich domain"/>
    <property type="match status" value="1"/>
</dbReference>
<protein>
    <recommendedName>
        <fullName evidence="9">Chaperone protein DnaJ</fullName>
    </recommendedName>
</protein>
<feature type="repeat" description="CXXCXGXG motif" evidence="9">
    <location>
        <begin position="198"/>
        <end position="205"/>
    </location>
</feature>
<proteinExistence type="inferred from homology"/>
<feature type="repeat" description="CXXCXGXG motif" evidence="9">
    <location>
        <begin position="162"/>
        <end position="169"/>
    </location>
</feature>
<feature type="binding site" evidence="9">
    <location>
        <position position="198"/>
    </location>
    <ligand>
        <name>Zn(2+)</name>
        <dbReference type="ChEBI" id="CHEBI:29105"/>
        <label>1</label>
    </ligand>
</feature>
<evidence type="ECO:0000313" key="14">
    <source>
        <dbReference type="Proteomes" id="UP001218788"/>
    </source>
</evidence>
<evidence type="ECO:0000256" key="5">
    <source>
        <dbReference type="ARBA" id="ARBA00022771"/>
    </source>
</evidence>
<sequence>MSKRDYYEVLGVDKSAGEREIKKAYKKLAMKYHPDRTQGDKDLEVKFKEIQEAYEVLTNDQKRAAYDQYGHAGVDPNRGGAGFGGGSADFGDIFGDVFGDIFGGGRGRQSRARQGADLRYNLEMSLEEAVRGKDVEIRVPTLVACDGCHGSGAKKGSSPKTCPTCHGQGQVQMRQGFFAVQQTCPTCSGRGKIISDPCNECHGQGRTEQTKTLSVKVPAGVDTGDRIRLSGEGEAGENGAPAGDLYVQVHVRDHDIFTRDGNNLYCEVPLSFTTAALGGELQVPTLDGKVKLKVNPETQTGRMFRLRGKGVKSVRSGAVGDLMCKVVVETPVNLSSKQKDLLRELDESMGKGTDAAKHRPKEQGFFDGVKKFFDDLTN</sequence>
<evidence type="ECO:0000256" key="6">
    <source>
        <dbReference type="ARBA" id="ARBA00022833"/>
    </source>
</evidence>
<evidence type="ECO:0000256" key="9">
    <source>
        <dbReference type="HAMAP-Rule" id="MF_01152"/>
    </source>
</evidence>
<feature type="binding site" evidence="9">
    <location>
        <position position="201"/>
    </location>
    <ligand>
        <name>Zn(2+)</name>
        <dbReference type="ChEBI" id="CHEBI:29105"/>
        <label>1</label>
    </ligand>
</feature>
<feature type="binding site" evidence="9">
    <location>
        <position position="184"/>
    </location>
    <ligand>
        <name>Zn(2+)</name>
        <dbReference type="ChEBI" id="CHEBI:29105"/>
        <label>2</label>
    </ligand>
</feature>
<comment type="caution">
    <text evidence="13">The sequence shown here is derived from an EMBL/GenBank/DDBJ whole genome shotgun (WGS) entry which is preliminary data.</text>
</comment>
<dbReference type="Gene3D" id="2.10.230.10">
    <property type="entry name" value="Heat shock protein DnaJ, cysteine-rich domain"/>
    <property type="match status" value="1"/>
</dbReference>
<keyword evidence="3 9" id="KW-0479">Metal-binding</keyword>
<dbReference type="InterPro" id="IPR018253">
    <property type="entry name" value="DnaJ_domain_CS"/>
</dbReference>
<dbReference type="InterPro" id="IPR012724">
    <property type="entry name" value="DnaJ"/>
</dbReference>
<feature type="domain" description="J" evidence="11">
    <location>
        <begin position="5"/>
        <end position="70"/>
    </location>
</feature>
<organism evidence="13 14">
    <name type="scientific">Alteromonas gilva</name>
    <dbReference type="NCBI Taxonomy" id="2987522"/>
    <lineage>
        <taxon>Bacteria</taxon>
        <taxon>Pseudomonadati</taxon>
        <taxon>Pseudomonadota</taxon>
        <taxon>Gammaproteobacteria</taxon>
        <taxon>Alteromonadales</taxon>
        <taxon>Alteromonadaceae</taxon>
        <taxon>Alteromonas/Salinimonas group</taxon>
        <taxon>Alteromonas</taxon>
    </lineage>
</organism>
<feature type="binding site" evidence="9">
    <location>
        <position position="162"/>
    </location>
    <ligand>
        <name>Zn(2+)</name>
        <dbReference type="ChEBI" id="CHEBI:29105"/>
        <label>2</label>
    </ligand>
</feature>
<dbReference type="RefSeq" id="WP_273641177.1">
    <property type="nucleotide sequence ID" value="NZ_JAQQXP010000001.1"/>
</dbReference>
<feature type="binding site" evidence="9">
    <location>
        <position position="148"/>
    </location>
    <ligand>
        <name>Zn(2+)</name>
        <dbReference type="ChEBI" id="CHEBI:29105"/>
        <label>1</label>
    </ligand>
</feature>
<dbReference type="GO" id="GO:0016491">
    <property type="term" value="F:oxidoreductase activity"/>
    <property type="evidence" value="ECO:0007669"/>
    <property type="project" value="UniProtKB-KW"/>
</dbReference>
<evidence type="ECO:0000259" key="12">
    <source>
        <dbReference type="PROSITE" id="PS51188"/>
    </source>
</evidence>
<evidence type="ECO:0000256" key="10">
    <source>
        <dbReference type="PROSITE-ProRule" id="PRU00546"/>
    </source>
</evidence>
<feature type="domain" description="CR-type" evidence="12">
    <location>
        <begin position="132"/>
        <end position="210"/>
    </location>
</feature>
<feature type="repeat" description="CXXCXGXG motif" evidence="9">
    <location>
        <begin position="145"/>
        <end position="152"/>
    </location>
</feature>
<keyword evidence="6 9" id="KW-0862">Zinc</keyword>
<keyword evidence="8 9" id="KW-0143">Chaperone</keyword>
<reference evidence="13 14" key="1">
    <citation type="submission" date="2022-10" db="EMBL/GenBank/DDBJ databases">
        <title>Alteromonas sp. chi3 Genome sequencing.</title>
        <authorList>
            <person name="Park S."/>
        </authorList>
    </citation>
    <scope>NUCLEOTIDE SEQUENCE [LARGE SCALE GENOMIC DNA]</scope>
    <source>
        <strain evidence="14">chi3</strain>
    </source>
</reference>
<accession>A0ABT5L7J0</accession>
<keyword evidence="1 9" id="KW-0963">Cytoplasm</keyword>
<comment type="cofactor">
    <cofactor evidence="9">
        <name>Zn(2+)</name>
        <dbReference type="ChEBI" id="CHEBI:29105"/>
    </cofactor>
    <text evidence="9">Binds 2 Zn(2+) ions per monomer.</text>
</comment>
<dbReference type="EMBL" id="JAQQXP010000001">
    <property type="protein sequence ID" value="MDC8831713.1"/>
    <property type="molecule type" value="Genomic_DNA"/>
</dbReference>